<dbReference type="GO" id="GO:0031071">
    <property type="term" value="F:cysteine desulfurase activity"/>
    <property type="evidence" value="ECO:0007669"/>
    <property type="project" value="UniProtKB-EC"/>
</dbReference>
<evidence type="ECO:0000256" key="3">
    <source>
        <dbReference type="ARBA" id="ARBA00012239"/>
    </source>
</evidence>
<dbReference type="AlphaFoldDB" id="A0A1X0Y907"/>
<evidence type="ECO:0000256" key="2">
    <source>
        <dbReference type="ARBA" id="ARBA00010447"/>
    </source>
</evidence>
<dbReference type="EC" id="2.8.1.7" evidence="3"/>
<sequence>MSIYLDNAATSFPKPESVYRAVERAMRHAGGNPGRGGHRFSLDAGREVLETRETLARFFAVEDAARIVFTSGATEGINLALFGLLQPGDRVVTTSMEHNALMRPLYALQQRGIEVEQVVTGRDGIVDVSELQRACRVPTRLLAIGHCSNVSGSIQPLETIIPWCRDHGILTLVDAAQSAGHLPLSVARLGVHLLAVPGHKGLLGPAGTGFLYVDPELRLEPLLYGGTGINSTMRTMPEDLPERLEAGTLNVPGLAGLRAGVEYLQQQGPERLEARLNELVDRLLAGLEAVPGVTLYGPARGERRGNVVSFNLDGMDAAEVGYRLEQQFGICVRVGLHCAPDAHRSLGSFPGGTVRVSPGIFTRPEQVEKLLTAVALLGDPSARNDKE</sequence>
<gene>
    <name evidence="8" type="ORF">B5V00_06020</name>
</gene>
<protein>
    <recommendedName>
        <fullName evidence="3">cysteine desulfurase</fullName>
        <ecNumber evidence="3">2.8.1.7</ecNumber>
    </recommendedName>
</protein>
<comment type="caution">
    <text evidence="8">The sequence shown here is derived from an EMBL/GenBank/DDBJ whole genome shotgun (WGS) entry which is preliminary data.</text>
</comment>
<dbReference type="InterPro" id="IPR010969">
    <property type="entry name" value="Cys_dSase-rel_unknwn_funct"/>
</dbReference>
<evidence type="ECO:0000313" key="8">
    <source>
        <dbReference type="EMBL" id="ORJ61592.1"/>
    </source>
</evidence>
<evidence type="ECO:0000256" key="5">
    <source>
        <dbReference type="ARBA" id="ARBA00022898"/>
    </source>
</evidence>
<evidence type="ECO:0000256" key="6">
    <source>
        <dbReference type="ARBA" id="ARBA00050776"/>
    </source>
</evidence>
<keyword evidence="9" id="KW-1185">Reference proteome</keyword>
<dbReference type="PIRSF" id="PIRSF005572">
    <property type="entry name" value="NifS"/>
    <property type="match status" value="1"/>
</dbReference>
<dbReference type="PANTHER" id="PTHR43586">
    <property type="entry name" value="CYSTEINE DESULFURASE"/>
    <property type="match status" value="1"/>
</dbReference>
<dbReference type="GO" id="GO:0006534">
    <property type="term" value="P:cysteine metabolic process"/>
    <property type="evidence" value="ECO:0007669"/>
    <property type="project" value="InterPro"/>
</dbReference>
<dbReference type="Gene3D" id="3.90.1150.10">
    <property type="entry name" value="Aspartate Aminotransferase, domain 1"/>
    <property type="match status" value="1"/>
</dbReference>
<evidence type="ECO:0000256" key="4">
    <source>
        <dbReference type="ARBA" id="ARBA00022679"/>
    </source>
</evidence>
<name>A0A1X0Y907_9BACT</name>
<keyword evidence="5" id="KW-0663">Pyridoxal phosphate</keyword>
<comment type="similarity">
    <text evidence="2">Belongs to the class-V pyridoxal-phosphate-dependent aminotransferase family. Csd subfamily.</text>
</comment>
<dbReference type="InterPro" id="IPR016454">
    <property type="entry name" value="Cysteine_dSase"/>
</dbReference>
<dbReference type="InterPro" id="IPR015422">
    <property type="entry name" value="PyrdxlP-dep_Trfase_small"/>
</dbReference>
<evidence type="ECO:0000313" key="9">
    <source>
        <dbReference type="Proteomes" id="UP000193136"/>
    </source>
</evidence>
<keyword evidence="4" id="KW-0808">Transferase</keyword>
<dbReference type="EMBL" id="NAAD01000005">
    <property type="protein sequence ID" value="ORJ61592.1"/>
    <property type="molecule type" value="Genomic_DNA"/>
</dbReference>
<dbReference type="InterPro" id="IPR010970">
    <property type="entry name" value="Cys_dSase_SufS"/>
</dbReference>
<comment type="catalytic activity">
    <reaction evidence="6">
        <text>(sulfur carrier)-H + L-cysteine = (sulfur carrier)-SH + L-alanine</text>
        <dbReference type="Rhea" id="RHEA:43892"/>
        <dbReference type="Rhea" id="RHEA-COMP:14737"/>
        <dbReference type="Rhea" id="RHEA-COMP:14739"/>
        <dbReference type="ChEBI" id="CHEBI:29917"/>
        <dbReference type="ChEBI" id="CHEBI:35235"/>
        <dbReference type="ChEBI" id="CHEBI:57972"/>
        <dbReference type="ChEBI" id="CHEBI:64428"/>
        <dbReference type="EC" id="2.8.1.7"/>
    </reaction>
</comment>
<dbReference type="STRING" id="1969733.B5V00_06020"/>
<organism evidence="8 9">
    <name type="scientific">Geothermobacter hydrogeniphilus</name>
    <dbReference type="NCBI Taxonomy" id="1969733"/>
    <lineage>
        <taxon>Bacteria</taxon>
        <taxon>Pseudomonadati</taxon>
        <taxon>Thermodesulfobacteriota</taxon>
        <taxon>Desulfuromonadia</taxon>
        <taxon>Desulfuromonadales</taxon>
        <taxon>Geothermobacteraceae</taxon>
        <taxon>Geothermobacter</taxon>
    </lineage>
</organism>
<proteinExistence type="inferred from homology"/>
<feature type="domain" description="Aminotransferase class V" evidence="7">
    <location>
        <begin position="3"/>
        <end position="370"/>
    </location>
</feature>
<dbReference type="NCBIfam" id="TIGR01977">
    <property type="entry name" value="am_tr_V_EF2568"/>
    <property type="match status" value="1"/>
</dbReference>
<evidence type="ECO:0000256" key="1">
    <source>
        <dbReference type="ARBA" id="ARBA00001933"/>
    </source>
</evidence>
<dbReference type="Gene3D" id="3.40.640.10">
    <property type="entry name" value="Type I PLP-dependent aspartate aminotransferase-like (Major domain)"/>
    <property type="match status" value="1"/>
</dbReference>
<dbReference type="CDD" id="cd06453">
    <property type="entry name" value="SufS_like"/>
    <property type="match status" value="1"/>
</dbReference>
<comment type="cofactor">
    <cofactor evidence="1">
        <name>pyridoxal 5'-phosphate</name>
        <dbReference type="ChEBI" id="CHEBI:597326"/>
    </cofactor>
</comment>
<dbReference type="GO" id="GO:0030170">
    <property type="term" value="F:pyridoxal phosphate binding"/>
    <property type="evidence" value="ECO:0007669"/>
    <property type="project" value="InterPro"/>
</dbReference>
<dbReference type="InterPro" id="IPR015421">
    <property type="entry name" value="PyrdxlP-dep_Trfase_major"/>
</dbReference>
<dbReference type="OrthoDB" id="9808002at2"/>
<dbReference type="InterPro" id="IPR000192">
    <property type="entry name" value="Aminotrans_V_dom"/>
</dbReference>
<accession>A0A1X0Y907</accession>
<dbReference type="SUPFAM" id="SSF53383">
    <property type="entry name" value="PLP-dependent transferases"/>
    <property type="match status" value="1"/>
</dbReference>
<dbReference type="InterPro" id="IPR015424">
    <property type="entry name" value="PyrdxlP-dep_Trfase"/>
</dbReference>
<evidence type="ECO:0000259" key="7">
    <source>
        <dbReference type="Pfam" id="PF00266"/>
    </source>
</evidence>
<dbReference type="Pfam" id="PF00266">
    <property type="entry name" value="Aminotran_5"/>
    <property type="match status" value="1"/>
</dbReference>
<dbReference type="Proteomes" id="UP000193136">
    <property type="component" value="Unassembled WGS sequence"/>
</dbReference>
<dbReference type="RefSeq" id="WP_085009866.1">
    <property type="nucleotide sequence ID" value="NZ_NAAD01000005.1"/>
</dbReference>
<reference evidence="8 9" key="1">
    <citation type="submission" date="2017-03" db="EMBL/GenBank/DDBJ databases">
        <title>Genome sequence of Geothermobacter sp. EPR-M, Deep-Sea Iron Reducer.</title>
        <authorList>
            <person name="Tully B."/>
            <person name="Savalia P."/>
            <person name="Abuyen K."/>
            <person name="Baughan C."/>
            <person name="Romero E."/>
            <person name="Ronkowski C."/>
            <person name="Torres B."/>
            <person name="Tremblay J."/>
            <person name="Trujillo A."/>
            <person name="Tyler M."/>
            <person name="Perez-Rodriguez I."/>
            <person name="Amend J."/>
        </authorList>
    </citation>
    <scope>NUCLEOTIDE SEQUENCE [LARGE SCALE GENOMIC DNA]</scope>
    <source>
        <strain evidence="8 9">EPR-M</strain>
    </source>
</reference>
<dbReference type="PANTHER" id="PTHR43586:SF4">
    <property type="entry name" value="ISOPENICILLIN N EPIMERASE"/>
    <property type="match status" value="1"/>
</dbReference>